<name>A0A7N2N2S0_QUELO</name>
<feature type="domain" description="SHSP" evidence="3">
    <location>
        <begin position="79"/>
        <end position="187"/>
    </location>
</feature>
<dbReference type="Gene3D" id="2.60.40.790">
    <property type="match status" value="1"/>
</dbReference>
<dbReference type="InParanoid" id="A0A7N2N2S0"/>
<proteinExistence type="inferred from homology"/>
<dbReference type="Pfam" id="PF00011">
    <property type="entry name" value="HSP20"/>
    <property type="match status" value="1"/>
</dbReference>
<accession>A0A7N2N2S0</accession>
<dbReference type="KEGG" id="qlo:115971696"/>
<dbReference type="PANTHER" id="PTHR46991">
    <property type="entry name" value="23.5 KDA HEAT SHOCK PROTEIN, MITOCHONDRIAL"/>
    <property type="match status" value="1"/>
</dbReference>
<gene>
    <name evidence="4" type="primary">LOC115971696</name>
</gene>
<dbReference type="OrthoDB" id="1431247at2759"/>
<dbReference type="Gramene" id="QL12p012439:mrna">
    <property type="protein sequence ID" value="QL12p012439:mrna"/>
    <property type="gene ID" value="QL12p012439"/>
</dbReference>
<dbReference type="RefSeq" id="XP_030947571.1">
    <property type="nucleotide sequence ID" value="XM_031091711.1"/>
</dbReference>
<evidence type="ECO:0000313" key="4">
    <source>
        <dbReference type="EnsemblPlants" id="QL12p012439:mrna"/>
    </source>
</evidence>
<dbReference type="PANTHER" id="PTHR46991:SF7">
    <property type="entry name" value="HEAT SHOCK 22 KDA PROTEIN, MITOCHONDRIAL-LIKE"/>
    <property type="match status" value="1"/>
</dbReference>
<dbReference type="OMA" id="YVRMEMP"/>
<dbReference type="CDD" id="cd00298">
    <property type="entry name" value="ACD_sHsps_p23-like"/>
    <property type="match status" value="1"/>
</dbReference>
<evidence type="ECO:0000259" key="3">
    <source>
        <dbReference type="PROSITE" id="PS01031"/>
    </source>
</evidence>
<reference evidence="4" key="2">
    <citation type="submission" date="2021-01" db="UniProtKB">
        <authorList>
            <consortium name="EnsemblPlants"/>
        </authorList>
    </citation>
    <scope>IDENTIFICATION</scope>
</reference>
<dbReference type="Proteomes" id="UP000594261">
    <property type="component" value="Chromosome 12"/>
</dbReference>
<dbReference type="AlphaFoldDB" id="A0A7N2N2S0"/>
<reference evidence="4 5" key="1">
    <citation type="journal article" date="2016" name="G3 (Bethesda)">
        <title>First Draft Assembly and Annotation of the Genome of a California Endemic Oak Quercus lobata Nee (Fagaceae).</title>
        <authorList>
            <person name="Sork V.L."/>
            <person name="Fitz-Gibbon S.T."/>
            <person name="Puiu D."/>
            <person name="Crepeau M."/>
            <person name="Gugger P.F."/>
            <person name="Sherman R."/>
            <person name="Stevens K."/>
            <person name="Langley C.H."/>
            <person name="Pellegrini M."/>
            <person name="Salzberg S.L."/>
        </authorList>
    </citation>
    <scope>NUCLEOTIDE SEQUENCE [LARGE SCALE GENOMIC DNA]</scope>
    <source>
        <strain evidence="4 5">cv. SW786</strain>
    </source>
</reference>
<dbReference type="EnsemblPlants" id="QL12p012439:mrna">
    <property type="protein sequence ID" value="QL12p012439:mrna"/>
    <property type="gene ID" value="QL12p012439"/>
</dbReference>
<evidence type="ECO:0000256" key="2">
    <source>
        <dbReference type="RuleBase" id="RU003616"/>
    </source>
</evidence>
<evidence type="ECO:0000256" key="1">
    <source>
        <dbReference type="PROSITE-ProRule" id="PRU00285"/>
    </source>
</evidence>
<dbReference type="PROSITE" id="PS01031">
    <property type="entry name" value="SHSP"/>
    <property type="match status" value="1"/>
</dbReference>
<evidence type="ECO:0000313" key="5">
    <source>
        <dbReference type="Proteomes" id="UP000594261"/>
    </source>
</evidence>
<dbReference type="GeneID" id="115971696"/>
<organism evidence="4 5">
    <name type="scientific">Quercus lobata</name>
    <name type="common">Valley oak</name>
    <dbReference type="NCBI Taxonomy" id="97700"/>
    <lineage>
        <taxon>Eukaryota</taxon>
        <taxon>Viridiplantae</taxon>
        <taxon>Streptophyta</taxon>
        <taxon>Embryophyta</taxon>
        <taxon>Tracheophyta</taxon>
        <taxon>Spermatophyta</taxon>
        <taxon>Magnoliopsida</taxon>
        <taxon>eudicotyledons</taxon>
        <taxon>Gunneridae</taxon>
        <taxon>Pentapetalae</taxon>
        <taxon>rosids</taxon>
        <taxon>fabids</taxon>
        <taxon>Fagales</taxon>
        <taxon>Fagaceae</taxon>
        <taxon>Quercus</taxon>
    </lineage>
</organism>
<dbReference type="EMBL" id="LRBV02000012">
    <property type="status" value="NOT_ANNOTATED_CDS"/>
    <property type="molecule type" value="Genomic_DNA"/>
</dbReference>
<sequence length="187" mass="21154">MAPIIRRLIYSPLFSNLLNHKTSTLLAPLSVRSFSTNLWTSFDSSDEFCSINCHGGSMTRTDQFHARRGTHDQITEYPWQLEGPQGTYEAKKVDDGLFVRVDMPGIDKSEVKINVEEDSLVIKGEGLKQSEHESSGRTYVGSIDLCPNFFKLDETKAQMRNGILRLIIPKMKDGQKESKTVSQIRVE</sequence>
<dbReference type="SUPFAM" id="SSF49764">
    <property type="entry name" value="HSP20-like chaperones"/>
    <property type="match status" value="1"/>
</dbReference>
<protein>
    <recommendedName>
        <fullName evidence="3">SHSP domain-containing protein</fullName>
    </recommendedName>
</protein>
<dbReference type="InterPro" id="IPR044656">
    <property type="entry name" value="HSP14.7/HSP23.5/HSP23.6-like"/>
</dbReference>
<dbReference type="InterPro" id="IPR002068">
    <property type="entry name" value="A-crystallin/Hsp20_dom"/>
</dbReference>
<dbReference type="InterPro" id="IPR008978">
    <property type="entry name" value="HSP20-like_chaperone"/>
</dbReference>
<comment type="similarity">
    <text evidence="1 2">Belongs to the small heat shock protein (HSP20) family.</text>
</comment>
<keyword evidence="5" id="KW-1185">Reference proteome</keyword>